<keyword evidence="1" id="KW-0812">Transmembrane</keyword>
<feature type="transmembrane region" description="Helical" evidence="1">
    <location>
        <begin position="157"/>
        <end position="177"/>
    </location>
</feature>
<evidence type="ECO:0000256" key="1">
    <source>
        <dbReference type="SAM" id="Phobius"/>
    </source>
</evidence>
<dbReference type="AlphaFoldDB" id="A0AAU3I876"/>
<dbReference type="InterPro" id="IPR025565">
    <property type="entry name" value="DUF4328"/>
</dbReference>
<evidence type="ECO:0000259" key="2">
    <source>
        <dbReference type="Pfam" id="PF14219"/>
    </source>
</evidence>
<accession>A0AAU3I876</accession>
<feature type="domain" description="DUF4328" evidence="2">
    <location>
        <begin position="70"/>
        <end position="220"/>
    </location>
</feature>
<feature type="transmembrane region" description="Helical" evidence="1">
    <location>
        <begin position="197"/>
        <end position="216"/>
    </location>
</feature>
<dbReference type="Pfam" id="PF14219">
    <property type="entry name" value="DUF4328"/>
    <property type="match status" value="1"/>
</dbReference>
<proteinExistence type="predicted"/>
<sequence length="235" mass="25504">MTSGLHVPLSSSAPLYGLARLRSPVGLGRAAAGALGLMIAVDLYSIWADFSMYAAIAAFVDGTSGYAAWQRVEAADPYYNAAGHAQRAALLTAAGIYLNWFLRVRANAEVFSPFGHTMSRAWARWGWIAPGVNLWFPRRITQEIWDASRPEGDRSGYGLLNTWWTLWVVDLLFGLSASTPKLKSNSLAEVQAGAGRLVLTHALDIVTAVFAIAVVLRLTRMQVRKAHEGSVASDL</sequence>
<organism evidence="3">
    <name type="scientific">Streptomyces sp. NBC_01393</name>
    <dbReference type="NCBI Taxonomy" id="2903851"/>
    <lineage>
        <taxon>Bacteria</taxon>
        <taxon>Bacillati</taxon>
        <taxon>Actinomycetota</taxon>
        <taxon>Actinomycetes</taxon>
        <taxon>Kitasatosporales</taxon>
        <taxon>Streptomycetaceae</taxon>
        <taxon>Streptomyces</taxon>
    </lineage>
</organism>
<gene>
    <name evidence="3" type="ORF">OG699_27275</name>
</gene>
<name>A0AAU3I876_9ACTN</name>
<keyword evidence="1" id="KW-0472">Membrane</keyword>
<keyword evidence="1" id="KW-1133">Transmembrane helix</keyword>
<evidence type="ECO:0000313" key="3">
    <source>
        <dbReference type="EMBL" id="WTZ11351.1"/>
    </source>
</evidence>
<feature type="transmembrane region" description="Helical" evidence="1">
    <location>
        <begin position="27"/>
        <end position="47"/>
    </location>
</feature>
<reference evidence="3" key="1">
    <citation type="submission" date="2022-10" db="EMBL/GenBank/DDBJ databases">
        <title>The complete genomes of actinobacterial strains from the NBC collection.</title>
        <authorList>
            <person name="Joergensen T.S."/>
            <person name="Alvarez Arevalo M."/>
            <person name="Sterndorff E.B."/>
            <person name="Faurdal D."/>
            <person name="Vuksanovic O."/>
            <person name="Mourched A.-S."/>
            <person name="Charusanti P."/>
            <person name="Shaw S."/>
            <person name="Blin K."/>
            <person name="Weber T."/>
        </authorList>
    </citation>
    <scope>NUCLEOTIDE SEQUENCE</scope>
    <source>
        <strain evidence="3">NBC_01393</strain>
    </source>
</reference>
<protein>
    <submittedName>
        <fullName evidence="3">DUF4328 domain-containing protein</fullName>
    </submittedName>
</protein>
<dbReference type="EMBL" id="CP109546">
    <property type="protein sequence ID" value="WTZ11351.1"/>
    <property type="molecule type" value="Genomic_DNA"/>
</dbReference>